<protein>
    <submittedName>
        <fullName evidence="1">Uncharacterized protein</fullName>
    </submittedName>
</protein>
<accession>A0ACC1NEL0</accession>
<evidence type="ECO:0000313" key="2">
    <source>
        <dbReference type="Proteomes" id="UP001143910"/>
    </source>
</evidence>
<reference evidence="1" key="1">
    <citation type="submission" date="2022-08" db="EMBL/GenBank/DDBJ databases">
        <title>Genome Sequence of Lecanicillium fungicola.</title>
        <authorList>
            <person name="Buettner E."/>
        </authorList>
    </citation>
    <scope>NUCLEOTIDE SEQUENCE</scope>
    <source>
        <strain evidence="1">Babe33</strain>
    </source>
</reference>
<proteinExistence type="predicted"/>
<name>A0ACC1NEL0_9HYPO</name>
<dbReference type="Proteomes" id="UP001143910">
    <property type="component" value="Unassembled WGS sequence"/>
</dbReference>
<dbReference type="EMBL" id="JANJQO010000522">
    <property type="protein sequence ID" value="KAJ2976946.1"/>
    <property type="molecule type" value="Genomic_DNA"/>
</dbReference>
<sequence length="194" mass="21742">MDALRAGYRHLDSARIYGSEASCGQAIQRSGLSREDIFVTSKVFRARYAETKEAIDAGLGESGLGYFDLYLIHAPYGGPEKRKGSWRAMVEAKRDGKIKSLGVSNYGTHHLEETLAYIAELESEFGKGNGGEISVGQWELHPWLARPDIVSWCQSHDVAIRAYCPLIRGQRFNEPILRPLTEKYNKNPAQVLLR</sequence>
<comment type="caution">
    <text evidence="1">The sequence shown here is derived from an EMBL/GenBank/DDBJ whole genome shotgun (WGS) entry which is preliminary data.</text>
</comment>
<evidence type="ECO:0000313" key="1">
    <source>
        <dbReference type="EMBL" id="KAJ2976946.1"/>
    </source>
</evidence>
<organism evidence="1 2">
    <name type="scientific">Zarea fungicola</name>
    <dbReference type="NCBI Taxonomy" id="93591"/>
    <lineage>
        <taxon>Eukaryota</taxon>
        <taxon>Fungi</taxon>
        <taxon>Dikarya</taxon>
        <taxon>Ascomycota</taxon>
        <taxon>Pezizomycotina</taxon>
        <taxon>Sordariomycetes</taxon>
        <taxon>Hypocreomycetidae</taxon>
        <taxon>Hypocreales</taxon>
        <taxon>Cordycipitaceae</taxon>
        <taxon>Zarea</taxon>
    </lineage>
</organism>
<gene>
    <name evidence="1" type="ORF">NQ176_g4644</name>
</gene>
<keyword evidence="2" id="KW-1185">Reference proteome</keyword>